<feature type="domain" description="GRDP C2" evidence="2">
    <location>
        <begin position="148"/>
        <end position="285"/>
    </location>
</feature>
<sequence>TRATKSEEKETRRHDANQGRTALRTSRSPKRQDCAVIEDGDTVIGLRMLGEVAAAVKLTAWTRRKVLEHDDTDADRNPGQKLQAGFEQTCRLWQESYGTLYQRAGAMYRGEPPAPLLLPSPAPNLLSNANKPTIALGMPLDFTPLASRELMQVFVTVIKARNVPHKKKGNFCVRLQMERKCSHFKLETASVPLLSELAWNHTWTLEVEKLTNGLRLELLRKHGNALKKKIVGSEILGVDHLSWQQLLATPSLSYDGWLSMSHMAVSRRSINDKPPSLLVSISVTPPQLAPRLFRTINCIPTDDTCRMIEGLQTRGHGCWLTKTVLDHTNGVVFIVRLWYSDGQTLPHKRRGTAPAKIVASARQLISERDTSAILSMQRCWGFFDNSSRLAVSRAMAYPMRNMRPLLEIHGSLSNQIRLVCSRKLDYEVIGSIDEEEGVFVTLIRYNLIDAPLGKATALFNWRTGAMEVLPTESVVLVLLLLNIIATSVYDMEGLKIKLKSSRAPLPQAASADEW</sequence>
<organism evidence="4 5">
    <name type="scientific">Adiantum capillus-veneris</name>
    <name type="common">Maidenhair fern</name>
    <dbReference type="NCBI Taxonomy" id="13818"/>
    <lineage>
        <taxon>Eukaryota</taxon>
        <taxon>Viridiplantae</taxon>
        <taxon>Streptophyta</taxon>
        <taxon>Embryophyta</taxon>
        <taxon>Tracheophyta</taxon>
        <taxon>Polypodiopsida</taxon>
        <taxon>Polypodiidae</taxon>
        <taxon>Polypodiales</taxon>
        <taxon>Pteridineae</taxon>
        <taxon>Pteridaceae</taxon>
        <taxon>Vittarioideae</taxon>
        <taxon>Adiantum</taxon>
    </lineage>
</organism>
<dbReference type="SUPFAM" id="SSF49562">
    <property type="entry name" value="C2 domain (Calcium/lipid-binding domain, CaLB)"/>
    <property type="match status" value="1"/>
</dbReference>
<proteinExistence type="predicted"/>
<dbReference type="InterPro" id="IPR057518">
    <property type="entry name" value="GRDP_C"/>
</dbReference>
<dbReference type="OrthoDB" id="2684236at2759"/>
<evidence type="ECO:0000313" key="4">
    <source>
        <dbReference type="EMBL" id="KAI5081110.1"/>
    </source>
</evidence>
<dbReference type="PANTHER" id="PTHR34365">
    <property type="entry name" value="ENOLASE (DUF1399)"/>
    <property type="match status" value="1"/>
</dbReference>
<reference evidence="4" key="1">
    <citation type="submission" date="2021-01" db="EMBL/GenBank/DDBJ databases">
        <title>Adiantum capillus-veneris genome.</title>
        <authorList>
            <person name="Fang Y."/>
            <person name="Liao Q."/>
        </authorList>
    </citation>
    <scope>NUCLEOTIDE SEQUENCE</scope>
    <source>
        <strain evidence="4">H3</strain>
        <tissue evidence="4">Leaf</tissue>
    </source>
</reference>
<keyword evidence="5" id="KW-1185">Reference proteome</keyword>
<dbReference type="InterPro" id="IPR057458">
    <property type="entry name" value="GRDP_C2"/>
</dbReference>
<dbReference type="InterPro" id="IPR009836">
    <property type="entry name" value="GRDP-like"/>
</dbReference>
<dbReference type="PANTHER" id="PTHR34365:SF7">
    <property type="entry name" value="GLYCINE-RICH DOMAIN-CONTAINING PROTEIN 1"/>
    <property type="match status" value="1"/>
</dbReference>
<dbReference type="Proteomes" id="UP000886520">
    <property type="component" value="Chromosome 4"/>
</dbReference>
<feature type="compositionally biased region" description="Basic and acidic residues" evidence="1">
    <location>
        <begin position="1"/>
        <end position="17"/>
    </location>
</feature>
<name>A0A9D4V7Z8_ADICA</name>
<evidence type="ECO:0000259" key="3">
    <source>
        <dbReference type="Pfam" id="PF25335"/>
    </source>
</evidence>
<dbReference type="Pfam" id="PF25335">
    <property type="entry name" value="GRDP_C"/>
    <property type="match status" value="1"/>
</dbReference>
<dbReference type="Pfam" id="PF25334">
    <property type="entry name" value="C2_GRDP"/>
    <property type="match status" value="1"/>
</dbReference>
<evidence type="ECO:0000259" key="2">
    <source>
        <dbReference type="Pfam" id="PF25334"/>
    </source>
</evidence>
<feature type="non-terminal residue" evidence="4">
    <location>
        <position position="514"/>
    </location>
</feature>
<feature type="region of interest" description="Disordered" evidence="1">
    <location>
        <begin position="1"/>
        <end position="31"/>
    </location>
</feature>
<protein>
    <submittedName>
        <fullName evidence="4">Uncharacterized protein</fullName>
    </submittedName>
</protein>
<feature type="non-terminal residue" evidence="4">
    <location>
        <position position="1"/>
    </location>
</feature>
<dbReference type="EMBL" id="JABFUD020000004">
    <property type="protein sequence ID" value="KAI5081110.1"/>
    <property type="molecule type" value="Genomic_DNA"/>
</dbReference>
<dbReference type="AlphaFoldDB" id="A0A9D4V7Z8"/>
<feature type="domain" description="GRPD C-terminal" evidence="3">
    <location>
        <begin position="324"/>
        <end position="468"/>
    </location>
</feature>
<evidence type="ECO:0000313" key="5">
    <source>
        <dbReference type="Proteomes" id="UP000886520"/>
    </source>
</evidence>
<comment type="caution">
    <text evidence="4">The sequence shown here is derived from an EMBL/GenBank/DDBJ whole genome shotgun (WGS) entry which is preliminary data.</text>
</comment>
<gene>
    <name evidence="4" type="ORF">GOP47_0004293</name>
</gene>
<accession>A0A9D4V7Z8</accession>
<evidence type="ECO:0000256" key="1">
    <source>
        <dbReference type="SAM" id="MobiDB-lite"/>
    </source>
</evidence>
<dbReference type="InterPro" id="IPR035892">
    <property type="entry name" value="C2_domain_sf"/>
</dbReference>